<dbReference type="AlphaFoldDB" id="A0A085NNL7"/>
<keyword evidence="4" id="KW-1185">Reference proteome</keyword>
<dbReference type="Proteomes" id="UP000030758">
    <property type="component" value="Unassembled WGS sequence"/>
</dbReference>
<protein>
    <submittedName>
        <fullName evidence="3">Uncharacterized protein</fullName>
    </submittedName>
</protein>
<evidence type="ECO:0000256" key="1">
    <source>
        <dbReference type="SAM" id="MobiDB-lite"/>
    </source>
</evidence>
<sequence length="84" mass="9868">MRLKPANHEYESLLQQYRSCRWNQCFFGETPNALPNWTLRTSVTDCLNEVLLPVKLVKQPLYTCDDSDSRPNEPASHNLKLRYI</sequence>
<evidence type="ECO:0000313" key="3">
    <source>
        <dbReference type="EMBL" id="KFD71063.1"/>
    </source>
</evidence>
<name>A0A085NNL7_9BILA</name>
<proteinExistence type="predicted"/>
<evidence type="ECO:0000313" key="2">
    <source>
        <dbReference type="EMBL" id="KFD56532.1"/>
    </source>
</evidence>
<gene>
    <name evidence="2" type="ORF">M513_02636</name>
    <name evidence="3" type="ORF">M514_02636</name>
</gene>
<dbReference type="Proteomes" id="UP000030764">
    <property type="component" value="Unassembled WGS sequence"/>
</dbReference>
<dbReference type="EMBL" id="KL367484">
    <property type="protein sequence ID" value="KFD71063.1"/>
    <property type="molecule type" value="Genomic_DNA"/>
</dbReference>
<reference evidence="3 4" key="1">
    <citation type="journal article" date="2014" name="Nat. Genet.">
        <title>Genome and transcriptome of the porcine whipworm Trichuris suis.</title>
        <authorList>
            <person name="Jex A.R."/>
            <person name="Nejsum P."/>
            <person name="Schwarz E.M."/>
            <person name="Hu L."/>
            <person name="Young N.D."/>
            <person name="Hall R.S."/>
            <person name="Korhonen P.K."/>
            <person name="Liao S."/>
            <person name="Thamsborg S."/>
            <person name="Xia J."/>
            <person name="Xu P."/>
            <person name="Wang S."/>
            <person name="Scheerlinck J.P."/>
            <person name="Hofmann A."/>
            <person name="Sternberg P.W."/>
            <person name="Wang J."/>
            <person name="Gasser R.B."/>
        </authorList>
    </citation>
    <scope>NUCLEOTIDE SEQUENCE [LARGE SCALE GENOMIC DNA]</scope>
    <source>
        <strain evidence="3">DCEP-RM93F</strain>
        <strain evidence="2">DCEP-RM93M</strain>
    </source>
</reference>
<feature type="region of interest" description="Disordered" evidence="1">
    <location>
        <begin position="65"/>
        <end position="84"/>
    </location>
</feature>
<evidence type="ECO:0000313" key="4">
    <source>
        <dbReference type="Proteomes" id="UP000030764"/>
    </source>
</evidence>
<dbReference type="EMBL" id="KL363193">
    <property type="protein sequence ID" value="KFD56532.1"/>
    <property type="molecule type" value="Genomic_DNA"/>
</dbReference>
<organism evidence="3">
    <name type="scientific">Trichuris suis</name>
    <name type="common">pig whipworm</name>
    <dbReference type="NCBI Taxonomy" id="68888"/>
    <lineage>
        <taxon>Eukaryota</taxon>
        <taxon>Metazoa</taxon>
        <taxon>Ecdysozoa</taxon>
        <taxon>Nematoda</taxon>
        <taxon>Enoplea</taxon>
        <taxon>Dorylaimia</taxon>
        <taxon>Trichinellida</taxon>
        <taxon>Trichuridae</taxon>
        <taxon>Trichuris</taxon>
    </lineage>
</organism>
<accession>A0A085NNL7</accession>